<proteinExistence type="predicted"/>
<dbReference type="Proteomes" id="UP000004095">
    <property type="component" value="Unassembled WGS sequence"/>
</dbReference>
<name>A1ZI17_MICM2</name>
<organism evidence="1 2">
    <name type="scientific">Microscilla marina ATCC 23134</name>
    <dbReference type="NCBI Taxonomy" id="313606"/>
    <lineage>
        <taxon>Bacteria</taxon>
        <taxon>Pseudomonadati</taxon>
        <taxon>Bacteroidota</taxon>
        <taxon>Cytophagia</taxon>
        <taxon>Cytophagales</taxon>
        <taxon>Microscillaceae</taxon>
        <taxon>Microscilla</taxon>
    </lineage>
</organism>
<comment type="caution">
    <text evidence="1">The sequence shown here is derived from an EMBL/GenBank/DDBJ whole genome shotgun (WGS) entry which is preliminary data.</text>
</comment>
<reference evidence="1 2" key="1">
    <citation type="submission" date="2007-01" db="EMBL/GenBank/DDBJ databases">
        <authorList>
            <person name="Haygood M."/>
            <person name="Podell S."/>
            <person name="Anderson C."/>
            <person name="Hopkinson B."/>
            <person name="Roe K."/>
            <person name="Barbeau K."/>
            <person name="Gaasterland T."/>
            <person name="Ferriera S."/>
            <person name="Johnson J."/>
            <person name="Kravitz S."/>
            <person name="Beeson K."/>
            <person name="Sutton G."/>
            <person name="Rogers Y.-H."/>
            <person name="Friedman R."/>
            <person name="Frazier M."/>
            <person name="Venter J.C."/>
        </authorList>
    </citation>
    <scope>NUCLEOTIDE SEQUENCE [LARGE SCALE GENOMIC DNA]</scope>
    <source>
        <strain evidence="1 2">ATCC 23134</strain>
    </source>
</reference>
<dbReference type="SUPFAM" id="SSF50370">
    <property type="entry name" value="Ricin B-like lectins"/>
    <property type="match status" value="1"/>
</dbReference>
<dbReference type="InterPro" id="IPR035992">
    <property type="entry name" value="Ricin_B-like_lectins"/>
</dbReference>
<evidence type="ECO:0008006" key="3">
    <source>
        <dbReference type="Google" id="ProtNLM"/>
    </source>
</evidence>
<evidence type="ECO:0000313" key="2">
    <source>
        <dbReference type="Proteomes" id="UP000004095"/>
    </source>
</evidence>
<keyword evidence="2" id="KW-1185">Reference proteome</keyword>
<evidence type="ECO:0000313" key="1">
    <source>
        <dbReference type="EMBL" id="EAY30174.1"/>
    </source>
</evidence>
<sequence>MAWLCLLANVTYAQSDYTTYQLTFRQGNKIVTIQPDFATAGTSSSARTGKNDQSQFFIFKRQGDGTLLIASAAAPDKFLKRNGNTISFVAYNNSQKANYLWQLKATQSSSSPSVSTSEGARLLALLIDPANTNQVLTLQGNGSLAMSAVNYGLSDDPYRIYIGKQLVPGKF</sequence>
<dbReference type="Gene3D" id="2.80.10.50">
    <property type="match status" value="1"/>
</dbReference>
<accession>A1ZI17</accession>
<gene>
    <name evidence="1" type="ORF">M23134_05507</name>
</gene>
<dbReference type="EMBL" id="AAWS01000008">
    <property type="protein sequence ID" value="EAY30174.1"/>
    <property type="molecule type" value="Genomic_DNA"/>
</dbReference>
<protein>
    <recommendedName>
        <fullName evidence="3">Ricin B lectin domain-containing protein</fullName>
    </recommendedName>
</protein>
<dbReference type="AlphaFoldDB" id="A1ZI17"/>